<sequence>MTAIHNGAETFADEALQGLVLAYGRDVRRVDGGVIRAAVRPAGQVGVVLGGGSGHYPAFAGLVGPGLATGAVCGQVFTSPSAAQAYRVCHAVDAGAGVLLVYGNYAGDVLHFGIAQRRLLAEGHDVRTVLVTDDIASAPIEERDRRRGIAGDFVVVKIAGAAAEAGADLDAVERVARKANRHTRTLGIAISGCTLPGATEPLFEVAAGTMSVGLGIHGEAGIEDRPLAPSSELAVLLVDALLAERVDGGGPARVALVVNGLGTVKYEELFVLFKDVAGILAERGVEVVEPEVGELVTSLDMGGVSVTVCWLDDELETLWRAPARGPAFAKTVPGEVDDSVPDVGQWSDATVRLPRPSTAELVAAANDVVAGLELVCATLAEHEEALARLDAVAGDGDHGSGMVRGARAALAAGIAAEHQGADAVLVAAGRAWAEYGAGTSGALWGAGLEAAGLAANTAGTLNTSTGVQAVGAAVAAIEELGGARPGDKTMLDAMHPFITTLTTSSTTESDRPAAEPAGGLGGESVRPAVWVEAAAAAGVAAAATAGLKPRVGRARPLAEKSFGHPDPGATSFAIVAMAVAQHLMERSLQ</sequence>
<dbReference type="Proteomes" id="UP000558997">
    <property type="component" value="Unassembled WGS sequence"/>
</dbReference>
<dbReference type="PANTHER" id="PTHR28629">
    <property type="entry name" value="TRIOKINASE/FMN CYCLASE"/>
    <property type="match status" value="1"/>
</dbReference>
<keyword evidence="9" id="KW-1185">Reference proteome</keyword>
<evidence type="ECO:0000256" key="5">
    <source>
        <dbReference type="SAM" id="MobiDB-lite"/>
    </source>
</evidence>
<feature type="domain" description="DhaL" evidence="6">
    <location>
        <begin position="366"/>
        <end position="581"/>
    </location>
</feature>
<dbReference type="EC" id="2.7.1.29" evidence="8"/>
<dbReference type="Gene3D" id="3.30.1180.20">
    <property type="entry name" value="Dihydroxyacetone kinase, domain 2"/>
    <property type="match status" value="1"/>
</dbReference>
<dbReference type="GO" id="GO:0005829">
    <property type="term" value="C:cytosol"/>
    <property type="evidence" value="ECO:0007669"/>
    <property type="project" value="TreeGrafter"/>
</dbReference>
<feature type="region of interest" description="Disordered" evidence="5">
    <location>
        <begin position="502"/>
        <end position="522"/>
    </location>
</feature>
<dbReference type="AlphaFoldDB" id="A0A841DKT9"/>
<dbReference type="InterPro" id="IPR050861">
    <property type="entry name" value="Dihydroxyacetone_Kinase"/>
</dbReference>
<organism evidence="8 9">
    <name type="scientific">Kribbella solani</name>
    <dbReference type="NCBI Taxonomy" id="236067"/>
    <lineage>
        <taxon>Bacteria</taxon>
        <taxon>Bacillati</taxon>
        <taxon>Actinomycetota</taxon>
        <taxon>Actinomycetes</taxon>
        <taxon>Propionibacteriales</taxon>
        <taxon>Kribbellaceae</taxon>
        <taxon>Kribbella</taxon>
    </lineage>
</organism>
<dbReference type="NCBIfam" id="NF011049">
    <property type="entry name" value="PRK14479.1"/>
    <property type="match status" value="1"/>
</dbReference>
<dbReference type="PROSITE" id="PS51480">
    <property type="entry name" value="DHAL"/>
    <property type="match status" value="1"/>
</dbReference>
<dbReference type="Pfam" id="PF02734">
    <property type="entry name" value="Dak2"/>
    <property type="match status" value="1"/>
</dbReference>
<feature type="domain" description="DhaK" evidence="7">
    <location>
        <begin position="7"/>
        <end position="328"/>
    </location>
</feature>
<evidence type="ECO:0000256" key="2">
    <source>
        <dbReference type="ARBA" id="ARBA00022741"/>
    </source>
</evidence>
<dbReference type="Gene3D" id="3.40.50.10440">
    <property type="entry name" value="Dihydroxyacetone kinase, domain 1"/>
    <property type="match status" value="1"/>
</dbReference>
<dbReference type="EMBL" id="JACHNF010000001">
    <property type="protein sequence ID" value="MBB5977396.1"/>
    <property type="molecule type" value="Genomic_DNA"/>
</dbReference>
<dbReference type="Gene3D" id="1.25.40.340">
    <property type="match status" value="1"/>
</dbReference>
<dbReference type="FunFam" id="3.40.50.10440:FF:000001">
    <property type="entry name" value="Dihydroxyacetone kinase, DhaK subunit"/>
    <property type="match status" value="1"/>
</dbReference>
<dbReference type="SMART" id="SM01120">
    <property type="entry name" value="Dak2"/>
    <property type="match status" value="1"/>
</dbReference>
<evidence type="ECO:0000256" key="3">
    <source>
        <dbReference type="ARBA" id="ARBA00022777"/>
    </source>
</evidence>
<dbReference type="InterPro" id="IPR036117">
    <property type="entry name" value="DhaL_dom_sf"/>
</dbReference>
<dbReference type="GO" id="GO:0004371">
    <property type="term" value="F:glycerone kinase activity"/>
    <property type="evidence" value="ECO:0007669"/>
    <property type="project" value="UniProtKB-EC"/>
</dbReference>
<keyword evidence="3 8" id="KW-0418">Kinase</keyword>
<dbReference type="FunFam" id="1.25.40.340:FF:000002">
    <property type="entry name" value="Dihydroxyacetone kinase, L subunit"/>
    <property type="match status" value="1"/>
</dbReference>
<dbReference type="PANTHER" id="PTHR28629:SF4">
    <property type="entry name" value="TRIOKINASE_FMN CYCLASE"/>
    <property type="match status" value="1"/>
</dbReference>
<dbReference type="GO" id="GO:0019563">
    <property type="term" value="P:glycerol catabolic process"/>
    <property type="evidence" value="ECO:0007669"/>
    <property type="project" value="TreeGrafter"/>
</dbReference>
<gene>
    <name evidence="8" type="ORF">HDA44_000737</name>
</gene>
<evidence type="ECO:0000256" key="1">
    <source>
        <dbReference type="ARBA" id="ARBA00022679"/>
    </source>
</evidence>
<dbReference type="GO" id="GO:0005524">
    <property type="term" value="F:ATP binding"/>
    <property type="evidence" value="ECO:0007669"/>
    <property type="project" value="UniProtKB-KW"/>
</dbReference>
<proteinExistence type="predicted"/>
<dbReference type="Pfam" id="PF02733">
    <property type="entry name" value="Dak1"/>
    <property type="match status" value="1"/>
</dbReference>
<dbReference type="InterPro" id="IPR004007">
    <property type="entry name" value="DhaL_dom"/>
</dbReference>
<accession>A0A841DKT9</accession>
<evidence type="ECO:0000259" key="6">
    <source>
        <dbReference type="PROSITE" id="PS51480"/>
    </source>
</evidence>
<dbReference type="SUPFAM" id="SSF101473">
    <property type="entry name" value="DhaL-like"/>
    <property type="match status" value="1"/>
</dbReference>
<dbReference type="RefSeq" id="WP_184831334.1">
    <property type="nucleotide sequence ID" value="NZ_BAAAVN010000014.1"/>
</dbReference>
<dbReference type="InterPro" id="IPR004006">
    <property type="entry name" value="DhaK_dom"/>
</dbReference>
<evidence type="ECO:0000313" key="8">
    <source>
        <dbReference type="EMBL" id="MBB5977396.1"/>
    </source>
</evidence>
<name>A0A841DKT9_9ACTN</name>
<dbReference type="SUPFAM" id="SSF82549">
    <property type="entry name" value="DAK1/DegV-like"/>
    <property type="match status" value="1"/>
</dbReference>
<keyword evidence="2" id="KW-0547">Nucleotide-binding</keyword>
<keyword evidence="1 8" id="KW-0808">Transferase</keyword>
<dbReference type="PROSITE" id="PS51481">
    <property type="entry name" value="DHAK"/>
    <property type="match status" value="1"/>
</dbReference>
<protein>
    <submittedName>
        <fullName evidence="8">Dihydroxyacetone kinase</fullName>
        <ecNumber evidence="8">2.7.1.29</ecNumber>
    </submittedName>
</protein>
<evidence type="ECO:0000259" key="7">
    <source>
        <dbReference type="PROSITE" id="PS51481"/>
    </source>
</evidence>
<evidence type="ECO:0000256" key="4">
    <source>
        <dbReference type="ARBA" id="ARBA00022840"/>
    </source>
</evidence>
<comment type="caution">
    <text evidence="8">The sequence shown here is derived from an EMBL/GenBank/DDBJ whole genome shotgun (WGS) entry which is preliminary data.</text>
</comment>
<reference evidence="8 9" key="1">
    <citation type="submission" date="2020-08" db="EMBL/GenBank/DDBJ databases">
        <title>Sequencing the genomes of 1000 actinobacteria strains.</title>
        <authorList>
            <person name="Klenk H.-P."/>
        </authorList>
    </citation>
    <scope>NUCLEOTIDE SEQUENCE [LARGE SCALE GENOMIC DNA]</scope>
    <source>
        <strain evidence="8 9">DSM 17294</strain>
    </source>
</reference>
<evidence type="ECO:0000313" key="9">
    <source>
        <dbReference type="Proteomes" id="UP000558997"/>
    </source>
</evidence>
<keyword evidence="4" id="KW-0067">ATP-binding</keyword>